<evidence type="ECO:0000256" key="6">
    <source>
        <dbReference type="ARBA" id="ARBA00023163"/>
    </source>
</evidence>
<dbReference type="Pfam" id="PF13912">
    <property type="entry name" value="zf-C2H2_6"/>
    <property type="match status" value="2"/>
</dbReference>
<evidence type="ECO:0000256" key="4">
    <source>
        <dbReference type="ARBA" id="ARBA00022833"/>
    </source>
</evidence>
<keyword evidence="6" id="KW-0804">Transcription</keyword>
<protein>
    <recommendedName>
        <fullName evidence="8">C2H2-type domain-containing protein</fullName>
    </recommendedName>
</protein>
<keyword evidence="5" id="KW-0805">Transcription regulation</keyword>
<dbReference type="EMBL" id="JBBPBM010000020">
    <property type="protein sequence ID" value="KAK8550722.1"/>
    <property type="molecule type" value="Genomic_DNA"/>
</dbReference>
<dbReference type="Proteomes" id="UP001472677">
    <property type="component" value="Unassembled WGS sequence"/>
</dbReference>
<feature type="domain" description="C2H2-type" evidence="8">
    <location>
        <begin position="92"/>
        <end position="119"/>
    </location>
</feature>
<dbReference type="InterPro" id="IPR044653">
    <property type="entry name" value="AZF1/2/3-like"/>
</dbReference>
<name>A0ABR2E161_9ROSI</name>
<keyword evidence="1" id="KW-0479">Metal-binding</keyword>
<organism evidence="9 10">
    <name type="scientific">Hibiscus sabdariffa</name>
    <name type="common">roselle</name>
    <dbReference type="NCBI Taxonomy" id="183260"/>
    <lineage>
        <taxon>Eukaryota</taxon>
        <taxon>Viridiplantae</taxon>
        <taxon>Streptophyta</taxon>
        <taxon>Embryophyta</taxon>
        <taxon>Tracheophyta</taxon>
        <taxon>Spermatophyta</taxon>
        <taxon>Magnoliopsida</taxon>
        <taxon>eudicotyledons</taxon>
        <taxon>Gunneridae</taxon>
        <taxon>Pentapetalae</taxon>
        <taxon>rosids</taxon>
        <taxon>malvids</taxon>
        <taxon>Malvales</taxon>
        <taxon>Malvaceae</taxon>
        <taxon>Malvoideae</taxon>
        <taxon>Hibiscus</taxon>
    </lineage>
</organism>
<evidence type="ECO:0000256" key="1">
    <source>
        <dbReference type="ARBA" id="ARBA00022723"/>
    </source>
</evidence>
<evidence type="ECO:0000256" key="3">
    <source>
        <dbReference type="ARBA" id="ARBA00022771"/>
    </source>
</evidence>
<dbReference type="SMART" id="SM00355">
    <property type="entry name" value="ZnF_C2H2"/>
    <property type="match status" value="3"/>
</dbReference>
<dbReference type="SUPFAM" id="SSF57667">
    <property type="entry name" value="beta-beta-alpha zinc fingers"/>
    <property type="match status" value="2"/>
</dbReference>
<reference evidence="9 10" key="1">
    <citation type="journal article" date="2024" name="G3 (Bethesda)">
        <title>Genome assembly of Hibiscus sabdariffa L. provides insights into metabolisms of medicinal natural products.</title>
        <authorList>
            <person name="Kim T."/>
        </authorList>
    </citation>
    <scope>NUCLEOTIDE SEQUENCE [LARGE SCALE GENOMIC DNA]</scope>
    <source>
        <strain evidence="9">TK-2024</strain>
        <tissue evidence="9">Old leaves</tissue>
    </source>
</reference>
<dbReference type="PANTHER" id="PTHR45988:SF18">
    <property type="entry name" value="C2H2-TYPE ZINC FINGER FAMILY PROTEIN"/>
    <property type="match status" value="1"/>
</dbReference>
<comment type="caution">
    <text evidence="9">The sequence shown here is derived from an EMBL/GenBank/DDBJ whole genome shotgun (WGS) entry which is preliminary data.</text>
</comment>
<dbReference type="PROSITE" id="PS00028">
    <property type="entry name" value="ZINC_FINGER_C2H2_1"/>
    <property type="match status" value="3"/>
</dbReference>
<accession>A0ABR2E161</accession>
<evidence type="ECO:0000259" key="8">
    <source>
        <dbReference type="PROSITE" id="PS50157"/>
    </source>
</evidence>
<proteinExistence type="predicted"/>
<evidence type="ECO:0000256" key="5">
    <source>
        <dbReference type="ARBA" id="ARBA00023015"/>
    </source>
</evidence>
<dbReference type="InterPro" id="IPR013087">
    <property type="entry name" value="Znf_C2H2_type"/>
</dbReference>
<evidence type="ECO:0000256" key="7">
    <source>
        <dbReference type="PROSITE-ProRule" id="PRU00042"/>
    </source>
</evidence>
<sequence>MCDSDPAAASFVFAAPPYLKTTHETQVMERGDEALQDSRMNVCSYCRKGFVSSKALCGHLRIHNQARSKTGILHINNPKPETQRSSEQDEGFCCLVCNQSFSSARLLCQHKRIHRGTASNGVRQPTCMSQENGSLSETKTAVKQGIGSDDHNIHLLKDMPGCSQTRKRGLQGNDDIIYDAVPLRVYYGPADLHMEASKKKKNEETMSTYQDTSMAGVADTDSESTVEQLGNCMAIDWFPTHDSNSPKSISWRGRRSMKKSEAGKSVHQCEMCGKTFATGQALGGHKTAHREKDPLEVKLVRANTKQESCGEVREYVTRMLFPEEAHMQEQTHPKKMLDFDLNVPFQE</sequence>
<keyword evidence="4" id="KW-0862">Zinc</keyword>
<keyword evidence="3 7" id="KW-0863">Zinc-finger</keyword>
<feature type="domain" description="C2H2-type" evidence="8">
    <location>
        <begin position="267"/>
        <end position="294"/>
    </location>
</feature>
<evidence type="ECO:0000313" key="10">
    <source>
        <dbReference type="Proteomes" id="UP001472677"/>
    </source>
</evidence>
<dbReference type="InterPro" id="IPR036236">
    <property type="entry name" value="Znf_C2H2_sf"/>
</dbReference>
<evidence type="ECO:0000313" key="9">
    <source>
        <dbReference type="EMBL" id="KAK8550722.1"/>
    </source>
</evidence>
<dbReference type="PROSITE" id="PS50157">
    <property type="entry name" value="ZINC_FINGER_C2H2_2"/>
    <property type="match status" value="3"/>
</dbReference>
<dbReference type="PANTHER" id="PTHR45988">
    <property type="entry name" value="C2H2 TYPE ZINC FINGER TRANSCRIPTION FACTOR FAMILY-RELATED"/>
    <property type="match status" value="1"/>
</dbReference>
<dbReference type="Gene3D" id="3.30.160.60">
    <property type="entry name" value="Classic Zinc Finger"/>
    <property type="match status" value="2"/>
</dbReference>
<gene>
    <name evidence="9" type="ORF">V6N12_039414</name>
</gene>
<keyword evidence="2" id="KW-0677">Repeat</keyword>
<feature type="domain" description="C2H2-type" evidence="8">
    <location>
        <begin position="41"/>
        <end position="68"/>
    </location>
</feature>
<keyword evidence="10" id="KW-1185">Reference proteome</keyword>
<evidence type="ECO:0000256" key="2">
    <source>
        <dbReference type="ARBA" id="ARBA00022737"/>
    </source>
</evidence>